<dbReference type="EMBL" id="CP042914">
    <property type="protein sequence ID" value="QEG43495.1"/>
    <property type="molecule type" value="Genomic_DNA"/>
</dbReference>
<organism evidence="2 3">
    <name type="scientific">Roseimaritima ulvae</name>
    <dbReference type="NCBI Taxonomy" id="980254"/>
    <lineage>
        <taxon>Bacteria</taxon>
        <taxon>Pseudomonadati</taxon>
        <taxon>Planctomycetota</taxon>
        <taxon>Planctomycetia</taxon>
        <taxon>Pirellulales</taxon>
        <taxon>Pirellulaceae</taxon>
        <taxon>Roseimaritima</taxon>
    </lineage>
</organism>
<dbReference type="KEGG" id="rul:UC8_55450"/>
<dbReference type="Pfam" id="PF26351">
    <property type="entry name" value="DUF8091"/>
    <property type="match status" value="1"/>
</dbReference>
<sequence length="231" mass="26237">METSLHRQLKESYAARAADVEVTMGPYRIDAVCDGELVEVQHGSLVAIRDKIRELLKEHRVRVVKPIIGRKRIVRQLTADGPVKSRRFSPSRGSVLELFDELIYFTSVFPHSRLVLEVPLVEVEEWRLPPQSSRRRRRKAKYRVKDVVLTDVLETHRFVDSSQLLDLVDQKQLPDRFDTAQLAAAMQVERWVAQRVAYVLRETGAVQVAGRSGNAILYQAPAGQSTLTKAG</sequence>
<name>A0A5B9R135_9BACT</name>
<accession>A0A5B9R135</accession>
<protein>
    <recommendedName>
        <fullName evidence="1">DUF8091 domain-containing protein</fullName>
    </recommendedName>
</protein>
<gene>
    <name evidence="2" type="ORF">UC8_55450</name>
</gene>
<dbReference type="OrthoDB" id="287760at2"/>
<dbReference type="InterPro" id="IPR058404">
    <property type="entry name" value="DUF8091"/>
</dbReference>
<evidence type="ECO:0000313" key="2">
    <source>
        <dbReference type="EMBL" id="QEG43495.1"/>
    </source>
</evidence>
<proteinExistence type="predicted"/>
<feature type="domain" description="DUF8091" evidence="1">
    <location>
        <begin position="3"/>
        <end position="158"/>
    </location>
</feature>
<dbReference type="RefSeq" id="WP_068129661.1">
    <property type="nucleotide sequence ID" value="NZ_CP042914.1"/>
</dbReference>
<dbReference type="Proteomes" id="UP000325286">
    <property type="component" value="Chromosome"/>
</dbReference>
<reference evidence="2 3" key="1">
    <citation type="submission" date="2019-08" db="EMBL/GenBank/DDBJ databases">
        <title>Deep-cultivation of Planctomycetes and their phenomic and genomic characterization uncovers novel biology.</title>
        <authorList>
            <person name="Wiegand S."/>
            <person name="Jogler M."/>
            <person name="Boedeker C."/>
            <person name="Pinto D."/>
            <person name="Vollmers J."/>
            <person name="Rivas-Marin E."/>
            <person name="Kohn T."/>
            <person name="Peeters S.H."/>
            <person name="Heuer A."/>
            <person name="Rast P."/>
            <person name="Oberbeckmann S."/>
            <person name="Bunk B."/>
            <person name="Jeske O."/>
            <person name="Meyerdierks A."/>
            <person name="Storesund J.E."/>
            <person name="Kallscheuer N."/>
            <person name="Luecker S."/>
            <person name="Lage O.M."/>
            <person name="Pohl T."/>
            <person name="Merkel B.J."/>
            <person name="Hornburger P."/>
            <person name="Mueller R.-W."/>
            <person name="Bruemmer F."/>
            <person name="Labrenz M."/>
            <person name="Spormann A.M."/>
            <person name="Op den Camp H."/>
            <person name="Overmann J."/>
            <person name="Amann R."/>
            <person name="Jetten M.S.M."/>
            <person name="Mascher T."/>
            <person name="Medema M.H."/>
            <person name="Devos D.P."/>
            <person name="Kaster A.-K."/>
            <person name="Ovreas L."/>
            <person name="Rohde M."/>
            <person name="Galperin M.Y."/>
            <person name="Jogler C."/>
        </authorList>
    </citation>
    <scope>NUCLEOTIDE SEQUENCE [LARGE SCALE GENOMIC DNA]</scope>
    <source>
        <strain evidence="2 3">UC8</strain>
    </source>
</reference>
<evidence type="ECO:0000259" key="1">
    <source>
        <dbReference type="Pfam" id="PF26351"/>
    </source>
</evidence>
<keyword evidence="3" id="KW-1185">Reference proteome</keyword>
<dbReference type="AlphaFoldDB" id="A0A5B9R135"/>
<evidence type="ECO:0000313" key="3">
    <source>
        <dbReference type="Proteomes" id="UP000325286"/>
    </source>
</evidence>